<keyword evidence="8" id="KW-1185">Reference proteome</keyword>
<dbReference type="PANTHER" id="PTHR12663">
    <property type="entry name" value="ANDROGEN INDUCED INHIBITOR OF PROLIFERATION AS3 / PDS5-RELATED"/>
    <property type="match status" value="1"/>
</dbReference>
<evidence type="ECO:0000256" key="5">
    <source>
        <dbReference type="ARBA" id="ARBA00023306"/>
    </source>
</evidence>
<keyword evidence="2" id="KW-0132">Cell division</keyword>
<dbReference type="Pfam" id="PF20168">
    <property type="entry name" value="PDS5"/>
    <property type="match status" value="1"/>
</dbReference>
<accession>A0A9W6T079</accession>
<dbReference type="Proteomes" id="UP001165120">
    <property type="component" value="Unassembled WGS sequence"/>
</dbReference>
<feature type="region of interest" description="Disordered" evidence="6">
    <location>
        <begin position="1265"/>
        <end position="1340"/>
    </location>
</feature>
<feature type="compositionally biased region" description="Low complexity" evidence="6">
    <location>
        <begin position="1284"/>
        <end position="1295"/>
    </location>
</feature>
<dbReference type="SUPFAM" id="SSF48371">
    <property type="entry name" value="ARM repeat"/>
    <property type="match status" value="1"/>
</dbReference>
<comment type="subcellular location">
    <subcellularLocation>
        <location evidence="1">Nucleus</location>
    </subcellularLocation>
</comment>
<dbReference type="CDD" id="cd19953">
    <property type="entry name" value="PDS5"/>
    <property type="match status" value="1"/>
</dbReference>
<name>A0A9W6T079_CANBO</name>
<dbReference type="GO" id="GO:0051301">
    <property type="term" value="P:cell division"/>
    <property type="evidence" value="ECO:0007669"/>
    <property type="project" value="UniProtKB-KW"/>
</dbReference>
<evidence type="ECO:0000256" key="1">
    <source>
        <dbReference type="ARBA" id="ARBA00004123"/>
    </source>
</evidence>
<evidence type="ECO:0000256" key="4">
    <source>
        <dbReference type="ARBA" id="ARBA00023242"/>
    </source>
</evidence>
<dbReference type="GO" id="GO:0005634">
    <property type="term" value="C:nucleus"/>
    <property type="evidence" value="ECO:0007669"/>
    <property type="project" value="UniProtKB-SubCell"/>
</dbReference>
<dbReference type="GO" id="GO:0007064">
    <property type="term" value="P:mitotic sister chromatid cohesion"/>
    <property type="evidence" value="ECO:0007669"/>
    <property type="project" value="InterPro"/>
</dbReference>
<evidence type="ECO:0000256" key="2">
    <source>
        <dbReference type="ARBA" id="ARBA00022618"/>
    </source>
</evidence>
<proteinExistence type="predicted"/>
<dbReference type="Gene3D" id="1.25.10.10">
    <property type="entry name" value="Leucine-rich Repeat Variant"/>
    <property type="match status" value="1"/>
</dbReference>
<feature type="compositionally biased region" description="Basic and acidic residues" evidence="6">
    <location>
        <begin position="1271"/>
        <end position="1283"/>
    </location>
</feature>
<sequence>MVVAKGLHKLRFDQELISTVTNHISTKELISRLQELYEELSSIDPDSLDISSVASVKDQLVNKKLLKNANTGIQTLTACCLSDILRIYAPDAPYNAQQLSDIFKLFFNTMKHLNNTDNGYHNLQMYLISRLSEVRSIVLITDLPNSDTLTQQIFNIFYDLVSSDGLPSRVVPLISDILTEIISESNSVPHQTLKLILNKFLTNNKSLSKFGTTVPGYKLSLSICNSNIDRMARLITQFFSEIIYDCTKGEGNFDEDIISEQGLSQLKKLHTLAIELWKNVPELLSSVMGLIDNELDADDETVRDLATKTIGEIIAVPNSRLNFVETHSDTYVNWIKKPLDRSPTIRSTWLMSLNKIILNRSDIISDINKGIMKTLVDSDEKVRLVSCQELVKLPSAIFLKKIATETIMATFSRLSREKHVEIRNTTLLLLSNLYDDLFDQLYKNDPKVDKLIGWIPDDILKLIYINEKSINALVDEVLFEKLIGLQYDSEKRTTRLLTLINNLSEKGRSAFFAITKRQQQMSQAVLQLIKIMEKYNEYYTDFLKATSKLEKQDLKKLYKQCLDKVEQIINWLSESFPDSYNASNCFFLFTKLNNKRFFKLLSHCATPETDYDTIRSCTKELVAKFEDSKSMKLTGGNIPELGTVNTSFVSPQEMIKTFKLLIYRSSVIFYNTSNIGALLNVNKNTSSLLHSAAQIVLENISSTVPAVLKINISQLIAPILNDSQSNSKDSNETKGHNGLAKDLKMISHFTHKFPDLLPNENEFMIKLKDISLNGKYTEAKYAIRIISDSIMRDVHIEDIVSKIWPLNLEDANKLNTHLSTISEIFLSHPDSLSDYTKELSAILASHILLRNVNIGKSDENLNVEDEDIWITDEDLENGAEPECVSKILCLRIFTNWLISYKDDPSNVKLGELIFKLFNSLISNGGEIVSPKTGTYPTLQRYQSRLRLQAGICLLKIARYPMYNTVIDPSMINKLIFLIQDEKYEIRSKFVMKLRKSLTLSRISDRFLPLSFFLAHEPNSVMKDDTRIWIRSMFKRKLQNIEVKNEIVFEKSFIRFLHMLSHHQELADFISKYDTESDAIAKKENFIKAIKFSLTYITFALDLIATSDNISLIFYLTTRIKQYYDSTIDESLYKEHDIQCSILYIVSDLTQLTIKSFTHNKNWNLTTWPGTVNLMGDIFERIKDKDDLHTVISKSFIPDKLMKEVMDITKEKSKSISGLKNSEKRKINEILERSEKEKSSKKLKSKIDVIKDDGTSVNDVITGINSSKSSLMHHDSDSGEDKENNTSVSVNNSTMSKRSKRRSTYSKNKSSSTIETSPETPRRSSIKRKPVSYSTEISDDE</sequence>
<dbReference type="GO" id="GO:0000785">
    <property type="term" value="C:chromatin"/>
    <property type="evidence" value="ECO:0007669"/>
    <property type="project" value="TreeGrafter"/>
</dbReference>
<evidence type="ECO:0000256" key="6">
    <source>
        <dbReference type="SAM" id="MobiDB-lite"/>
    </source>
</evidence>
<feature type="compositionally biased region" description="Polar residues" evidence="6">
    <location>
        <begin position="1331"/>
        <end position="1340"/>
    </location>
</feature>
<gene>
    <name evidence="7" type="ORF">Cboi02_000160200</name>
</gene>
<evidence type="ECO:0000313" key="8">
    <source>
        <dbReference type="Proteomes" id="UP001165120"/>
    </source>
</evidence>
<dbReference type="InterPro" id="IPR011989">
    <property type="entry name" value="ARM-like"/>
</dbReference>
<feature type="compositionally biased region" description="Low complexity" evidence="6">
    <location>
        <begin position="1304"/>
        <end position="1318"/>
    </location>
</feature>
<organism evidence="7 8">
    <name type="scientific">Candida boidinii</name>
    <name type="common">Yeast</name>
    <dbReference type="NCBI Taxonomy" id="5477"/>
    <lineage>
        <taxon>Eukaryota</taxon>
        <taxon>Fungi</taxon>
        <taxon>Dikarya</taxon>
        <taxon>Ascomycota</taxon>
        <taxon>Saccharomycotina</taxon>
        <taxon>Pichiomycetes</taxon>
        <taxon>Pichiales</taxon>
        <taxon>Pichiaceae</taxon>
        <taxon>Ogataea</taxon>
        <taxon>Ogataea/Candida clade</taxon>
    </lineage>
</organism>
<dbReference type="EMBL" id="BSXN01000394">
    <property type="protein sequence ID" value="GME68363.1"/>
    <property type="molecule type" value="Genomic_DNA"/>
</dbReference>
<comment type="caution">
    <text evidence="7">The sequence shown here is derived from an EMBL/GenBank/DDBJ whole genome shotgun (WGS) entry which is preliminary data.</text>
</comment>
<dbReference type="PANTHER" id="PTHR12663:SF0">
    <property type="entry name" value="PRECOCIOUS DISSOCIATION OF SISTERS 5, ISOFORM A"/>
    <property type="match status" value="1"/>
</dbReference>
<keyword evidence="5" id="KW-0131">Cell cycle</keyword>
<keyword evidence="4" id="KW-0539">Nucleus</keyword>
<protein>
    <submittedName>
        <fullName evidence="7">Unnamed protein product</fullName>
    </submittedName>
</protein>
<reference evidence="7" key="1">
    <citation type="submission" date="2023-04" db="EMBL/GenBank/DDBJ databases">
        <title>Candida boidinii NBRC 10035.</title>
        <authorList>
            <person name="Ichikawa N."/>
            <person name="Sato H."/>
            <person name="Tonouchi N."/>
        </authorList>
    </citation>
    <scope>NUCLEOTIDE SEQUENCE</scope>
    <source>
        <strain evidence="7">NBRC 10035</strain>
    </source>
</reference>
<keyword evidence="3" id="KW-0498">Mitosis</keyword>
<evidence type="ECO:0000256" key="3">
    <source>
        <dbReference type="ARBA" id="ARBA00022776"/>
    </source>
</evidence>
<dbReference type="GO" id="GO:0006281">
    <property type="term" value="P:DNA repair"/>
    <property type="evidence" value="ECO:0007669"/>
    <property type="project" value="TreeGrafter"/>
</dbReference>
<dbReference type="InterPro" id="IPR039776">
    <property type="entry name" value="Pds5"/>
</dbReference>
<dbReference type="InterPro" id="IPR016024">
    <property type="entry name" value="ARM-type_fold"/>
</dbReference>
<evidence type="ECO:0000313" key="7">
    <source>
        <dbReference type="EMBL" id="GME68363.1"/>
    </source>
</evidence>